<keyword evidence="1" id="KW-1133">Transmembrane helix</keyword>
<dbReference type="EMBL" id="LGSZ01000053">
    <property type="protein sequence ID" value="KPH78847.1"/>
    <property type="molecule type" value="Genomic_DNA"/>
</dbReference>
<sequence length="264" mass="28509">MSDSRTQTITALGATGRVAMGTARFLFLALGAGVFLAILLVGWWLSGFVPTISHGTPAFTWAPEQLAMTRSTSVTATSPFRGREQGLQFGGPGTEGPFAAMILAERSDSAVPFTLTTPVFWQFAPLRVLAPRVGGPHYTMTTRFGRFTGRDVYYRESDGRTRTCIIFRNGFETSEFALGGYYCAAGVQSADAAPLACMIDKLQIVPGKNPSPAVAYLAERAGNAPQCANTTFYQPGTRQVVRDRNGGVVRMRGDTNDAFPLWAR</sequence>
<dbReference type="AlphaFoldDB" id="A0A0N1N1C2"/>
<dbReference type="Proteomes" id="UP000037822">
    <property type="component" value="Unassembled WGS sequence"/>
</dbReference>
<dbReference type="OrthoDB" id="8154946at2"/>
<proteinExistence type="predicted"/>
<accession>A0A0N1N1C2</accession>
<reference evidence="2 3" key="1">
    <citation type="submission" date="2015-07" db="EMBL/GenBank/DDBJ databases">
        <title>Whole genome sequencing of Bosea vaviloviae isolated from cave pool.</title>
        <authorList>
            <person name="Tan N.E.H."/>
            <person name="Lee Y.P."/>
            <person name="Gan H.M."/>
            <person name="Barton H."/>
            <person name="Savka M.A."/>
        </authorList>
    </citation>
    <scope>NUCLEOTIDE SEQUENCE [LARGE SCALE GENOMIC DNA]</scope>
    <source>
        <strain evidence="2 3">SD260</strain>
    </source>
</reference>
<dbReference type="RefSeq" id="WP_054210958.1">
    <property type="nucleotide sequence ID" value="NZ_LGSZ01000053.1"/>
</dbReference>
<dbReference type="PATRIC" id="fig|1526658.3.peg.1557"/>
<comment type="caution">
    <text evidence="2">The sequence shown here is derived from an EMBL/GenBank/DDBJ whole genome shotgun (WGS) entry which is preliminary data.</text>
</comment>
<keyword evidence="1" id="KW-0812">Transmembrane</keyword>
<evidence type="ECO:0000313" key="2">
    <source>
        <dbReference type="EMBL" id="KPH78847.1"/>
    </source>
</evidence>
<organism evidence="2 3">
    <name type="scientific">Bosea vaviloviae</name>
    <dbReference type="NCBI Taxonomy" id="1526658"/>
    <lineage>
        <taxon>Bacteria</taxon>
        <taxon>Pseudomonadati</taxon>
        <taxon>Pseudomonadota</taxon>
        <taxon>Alphaproteobacteria</taxon>
        <taxon>Hyphomicrobiales</taxon>
        <taxon>Boseaceae</taxon>
        <taxon>Bosea</taxon>
    </lineage>
</organism>
<feature type="transmembrane region" description="Helical" evidence="1">
    <location>
        <begin position="25"/>
        <end position="45"/>
    </location>
</feature>
<name>A0A0N1N1C2_9HYPH</name>
<gene>
    <name evidence="2" type="ORF">AE618_20695</name>
</gene>
<evidence type="ECO:0000256" key="1">
    <source>
        <dbReference type="SAM" id="Phobius"/>
    </source>
</evidence>
<protein>
    <submittedName>
        <fullName evidence="2">Uncharacterized protein</fullName>
    </submittedName>
</protein>
<keyword evidence="3" id="KW-1185">Reference proteome</keyword>
<evidence type="ECO:0000313" key="3">
    <source>
        <dbReference type="Proteomes" id="UP000037822"/>
    </source>
</evidence>
<keyword evidence="1" id="KW-0472">Membrane</keyword>